<evidence type="ECO:0000313" key="2">
    <source>
        <dbReference type="Proteomes" id="UP001165121"/>
    </source>
</evidence>
<dbReference type="OrthoDB" id="120683at2759"/>
<accession>A0A9W6XVK6</accession>
<comment type="caution">
    <text evidence="1">The sequence shown here is derived from an EMBL/GenBank/DDBJ whole genome shotgun (WGS) entry which is preliminary data.</text>
</comment>
<evidence type="ECO:0000313" key="1">
    <source>
        <dbReference type="EMBL" id="GMF46790.1"/>
    </source>
</evidence>
<proteinExistence type="predicted"/>
<name>A0A9W6XVK6_9STRA</name>
<gene>
    <name evidence="1" type="ORF">Pfra01_001736500</name>
</gene>
<protein>
    <submittedName>
        <fullName evidence="1">Unnamed protein product</fullName>
    </submittedName>
</protein>
<dbReference type="AlphaFoldDB" id="A0A9W6XVK6"/>
<keyword evidence="2" id="KW-1185">Reference proteome</keyword>
<organism evidence="1 2">
    <name type="scientific">Phytophthora fragariaefolia</name>
    <dbReference type="NCBI Taxonomy" id="1490495"/>
    <lineage>
        <taxon>Eukaryota</taxon>
        <taxon>Sar</taxon>
        <taxon>Stramenopiles</taxon>
        <taxon>Oomycota</taxon>
        <taxon>Peronosporomycetes</taxon>
        <taxon>Peronosporales</taxon>
        <taxon>Peronosporaceae</taxon>
        <taxon>Phytophthora</taxon>
    </lineage>
</organism>
<dbReference type="Proteomes" id="UP001165121">
    <property type="component" value="Unassembled WGS sequence"/>
</dbReference>
<reference evidence="1" key="1">
    <citation type="submission" date="2023-04" db="EMBL/GenBank/DDBJ databases">
        <title>Phytophthora fragariaefolia NBRC 109709.</title>
        <authorList>
            <person name="Ichikawa N."/>
            <person name="Sato H."/>
            <person name="Tonouchi N."/>
        </authorList>
    </citation>
    <scope>NUCLEOTIDE SEQUENCE</scope>
    <source>
        <strain evidence="1">NBRC 109709</strain>
    </source>
</reference>
<sequence>MPLARGKYERYVRAVSFVLDWLLRCSASSDALQLAALSSVAQQLARDPTSLSPALLCELPDVLRAAHCAIRLRERFAAPLLAQSKTKFSMLLNIWSHLLQRVPLENGPDGEASEWEEEEDCYCPGEKKFKVDVEKLKNERKRLWEEAFADDLALDVVFFVSDLVQLVRGVCHCYYFVKVQTSTLVEATVAVKLALDSAKELTAKLQRRHPEIRTAQDLVDVVHKHAPGLLALSRKVSRDLQNKFERGEPYKPWPFELLGSFQMILSTLDTFASALPSRSTEGIFLTNEVERYGEERTPQYMFSDPFNVSAFLMQQLPLTYCSIKERETAVGSGFDPSKLEASFLELMCAFFASRQVTIPLVFACTCWMKSILALQGNGGLGRNVAVMFKHAANLTERIERIMTRPTVLPGIRDPLSPELQQSRANVVERFNPVLAGLKVLDIHLDYLRTVKRIAPTGSIFRAFAHLYNALVSERFLKTISFFERVLEIHGKNIFSPSRSAAIHGTYDRVYLVHTVDAPTRDSSGVERSAEQTGLSLRDVSETWRLLVEDDTSSLGNTSIVGMLYTTGDACKTELFDTRVLACDMPALVYDIIDAFSMLCEELGLQRFYDDYITKHVREAGKARWDCIIDALEDAVMQPLLPLLDALQSNGSLKLDMVPVGVSARWEGKMNGERVRELGKKAGAVILAKFASPYTTSCEQKYLMFPPQPDLAIQEYGTTSFRTQTKNSDRQRVFSGLMQLLEQSSGPLYEDDLDRLKTEIKRDPQLLGLTTSRNRENRDDLCTLLHQASAGPAHDVNLVEWMIHLGALFLQPTIHCRKEPKKKDLPCPRECLPNLMAVHSAAMKGYTDIVMVMLTADNLMDLTRQLSTRRKRLLT</sequence>
<dbReference type="EMBL" id="BSXT01002046">
    <property type="protein sequence ID" value="GMF46790.1"/>
    <property type="molecule type" value="Genomic_DNA"/>
</dbReference>